<name>A0A0D0B5R1_9AGAM</name>
<gene>
    <name evidence="1" type="ORF">CY34DRAFT_315440</name>
</gene>
<keyword evidence="2" id="KW-1185">Reference proteome</keyword>
<dbReference type="EMBL" id="KN835133">
    <property type="protein sequence ID" value="KIK49381.1"/>
    <property type="molecule type" value="Genomic_DNA"/>
</dbReference>
<reference evidence="1 2" key="1">
    <citation type="submission" date="2014-04" db="EMBL/GenBank/DDBJ databases">
        <authorList>
            <consortium name="DOE Joint Genome Institute"/>
            <person name="Kuo A."/>
            <person name="Ruytinx J."/>
            <person name="Rineau F."/>
            <person name="Colpaert J."/>
            <person name="Kohler A."/>
            <person name="Nagy L.G."/>
            <person name="Floudas D."/>
            <person name="Copeland A."/>
            <person name="Barry K.W."/>
            <person name="Cichocki N."/>
            <person name="Veneault-Fourrey C."/>
            <person name="LaButti K."/>
            <person name="Lindquist E.A."/>
            <person name="Lipzen A."/>
            <person name="Lundell T."/>
            <person name="Morin E."/>
            <person name="Murat C."/>
            <person name="Sun H."/>
            <person name="Tunlid A."/>
            <person name="Henrissat B."/>
            <person name="Grigoriev I.V."/>
            <person name="Hibbett D.S."/>
            <person name="Martin F."/>
            <person name="Nordberg H.P."/>
            <person name="Cantor M.N."/>
            <person name="Hua S.X."/>
        </authorList>
    </citation>
    <scope>NUCLEOTIDE SEQUENCE [LARGE SCALE GENOMIC DNA]</scope>
    <source>
        <strain evidence="1 2">UH-Slu-Lm8-n1</strain>
    </source>
</reference>
<reference evidence="2" key="2">
    <citation type="submission" date="2015-01" db="EMBL/GenBank/DDBJ databases">
        <title>Evolutionary Origins and Diversification of the Mycorrhizal Mutualists.</title>
        <authorList>
            <consortium name="DOE Joint Genome Institute"/>
            <consortium name="Mycorrhizal Genomics Consortium"/>
            <person name="Kohler A."/>
            <person name="Kuo A."/>
            <person name="Nagy L.G."/>
            <person name="Floudas D."/>
            <person name="Copeland A."/>
            <person name="Barry K.W."/>
            <person name="Cichocki N."/>
            <person name="Veneault-Fourrey C."/>
            <person name="LaButti K."/>
            <person name="Lindquist E.A."/>
            <person name="Lipzen A."/>
            <person name="Lundell T."/>
            <person name="Morin E."/>
            <person name="Murat C."/>
            <person name="Riley R."/>
            <person name="Ohm R."/>
            <person name="Sun H."/>
            <person name="Tunlid A."/>
            <person name="Henrissat B."/>
            <person name="Grigoriev I.V."/>
            <person name="Hibbett D.S."/>
            <person name="Martin F."/>
        </authorList>
    </citation>
    <scope>NUCLEOTIDE SEQUENCE [LARGE SCALE GENOMIC DNA]</scope>
    <source>
        <strain evidence="2">UH-Slu-Lm8-n1</strain>
    </source>
</reference>
<accession>A0A0D0B5R1</accession>
<protein>
    <submittedName>
        <fullName evidence="1">Uncharacterized protein</fullName>
    </submittedName>
</protein>
<dbReference type="Proteomes" id="UP000054485">
    <property type="component" value="Unassembled WGS sequence"/>
</dbReference>
<dbReference type="InParanoid" id="A0A0D0B5R1"/>
<dbReference type="HOGENOM" id="CLU_2086369_0_0_1"/>
<organism evidence="1 2">
    <name type="scientific">Suillus luteus UH-Slu-Lm8-n1</name>
    <dbReference type="NCBI Taxonomy" id="930992"/>
    <lineage>
        <taxon>Eukaryota</taxon>
        <taxon>Fungi</taxon>
        <taxon>Dikarya</taxon>
        <taxon>Basidiomycota</taxon>
        <taxon>Agaricomycotina</taxon>
        <taxon>Agaricomycetes</taxon>
        <taxon>Agaricomycetidae</taxon>
        <taxon>Boletales</taxon>
        <taxon>Suillineae</taxon>
        <taxon>Suillaceae</taxon>
        <taxon>Suillus</taxon>
    </lineage>
</organism>
<dbReference type="AlphaFoldDB" id="A0A0D0B5R1"/>
<sequence length="117" mass="13580">MVSLSFRALKESQKHLANYQGTIERRWLEWGQASRERRVLAMLIPAILSSTVRSLFSQLHLLVLHVPVVFVMTEQLATRVERYGTSEQARGSMQEKRVVECNQLRSHFNQNLVSQNK</sequence>
<evidence type="ECO:0000313" key="2">
    <source>
        <dbReference type="Proteomes" id="UP000054485"/>
    </source>
</evidence>
<evidence type="ECO:0000313" key="1">
    <source>
        <dbReference type="EMBL" id="KIK49381.1"/>
    </source>
</evidence>
<proteinExistence type="predicted"/>